<dbReference type="RefSeq" id="WP_011600343.1">
    <property type="nucleotide sequence ID" value="NC_008271.1"/>
</dbReference>
<comment type="cofactor">
    <cofactor evidence="6">
        <name>[2Fe-2S] cluster</name>
        <dbReference type="ChEBI" id="CHEBI:190135"/>
    </cofactor>
</comment>
<dbReference type="GO" id="GO:0140647">
    <property type="term" value="P:P450-containing electron transport chain"/>
    <property type="evidence" value="ECO:0007669"/>
    <property type="project" value="InterPro"/>
</dbReference>
<keyword evidence="3" id="KW-0479">Metal-binding</keyword>
<dbReference type="KEGG" id="rha:RHA1_ro11068"/>
<evidence type="ECO:0000256" key="2">
    <source>
        <dbReference type="ARBA" id="ARBA00022714"/>
    </source>
</evidence>
<organism evidence="9 10">
    <name type="scientific">Rhodococcus jostii (strain RHA1)</name>
    <dbReference type="NCBI Taxonomy" id="101510"/>
    <lineage>
        <taxon>Bacteria</taxon>
        <taxon>Bacillati</taxon>
        <taxon>Actinomycetota</taxon>
        <taxon>Actinomycetes</taxon>
        <taxon>Mycobacteriales</taxon>
        <taxon>Nocardiaceae</taxon>
        <taxon>Rhodococcus</taxon>
    </lineage>
</organism>
<dbReference type="PANTHER" id="PTHR23426:SF65">
    <property type="entry name" value="FERREDOXIN-2, MITOCHONDRIAL"/>
    <property type="match status" value="1"/>
</dbReference>
<dbReference type="AlphaFoldDB" id="Q0RVH1"/>
<evidence type="ECO:0000256" key="7">
    <source>
        <dbReference type="SAM" id="MobiDB-lite"/>
    </source>
</evidence>
<name>Q0RVH1_RHOJR</name>
<dbReference type="EMBL" id="CP000434">
    <property type="protein sequence ID" value="ABH00715.1"/>
    <property type="molecule type" value="Genomic_DNA"/>
</dbReference>
<reference evidence="10" key="1">
    <citation type="journal article" date="2006" name="Proc. Natl. Acad. Sci. U.S.A.">
        <title>The complete genome of Rhodococcus sp. RHA1 provides insights into a catabolic powerhouse.</title>
        <authorList>
            <person name="McLeod M.P."/>
            <person name="Warren R.L."/>
            <person name="Hsiao W.W.L."/>
            <person name="Araki N."/>
            <person name="Myhre M."/>
            <person name="Fernandes C."/>
            <person name="Miyazawa D."/>
            <person name="Wong W."/>
            <person name="Lillquist A.L."/>
            <person name="Wang D."/>
            <person name="Dosanjh M."/>
            <person name="Hara H."/>
            <person name="Petrescu A."/>
            <person name="Morin R.D."/>
            <person name="Yang G."/>
            <person name="Stott J.M."/>
            <person name="Schein J.E."/>
            <person name="Shin H."/>
            <person name="Smailus D."/>
            <person name="Siddiqui A.S."/>
            <person name="Marra M.A."/>
            <person name="Jones S.J.M."/>
            <person name="Holt R."/>
            <person name="Brinkman F.S.L."/>
            <person name="Miyauchi K."/>
            <person name="Fukuda M."/>
            <person name="Davies J.E."/>
            <person name="Mohn W.W."/>
            <person name="Eltis L.D."/>
        </authorList>
    </citation>
    <scope>NUCLEOTIDE SEQUENCE [LARGE SCALE GENOMIC DNA]</scope>
    <source>
        <strain evidence="10">RHA1</strain>
    </source>
</reference>
<dbReference type="SUPFAM" id="SSF54292">
    <property type="entry name" value="2Fe-2S ferredoxin-like"/>
    <property type="match status" value="1"/>
</dbReference>
<geneLocation type="plasmid" evidence="9 10">
    <name>pRHL3</name>
</geneLocation>
<evidence type="ECO:0000313" key="9">
    <source>
        <dbReference type="EMBL" id="ABH00715.1"/>
    </source>
</evidence>
<evidence type="ECO:0000256" key="4">
    <source>
        <dbReference type="ARBA" id="ARBA00023004"/>
    </source>
</evidence>
<evidence type="ECO:0000256" key="6">
    <source>
        <dbReference type="ARBA" id="ARBA00034078"/>
    </source>
</evidence>
<evidence type="ECO:0000313" key="10">
    <source>
        <dbReference type="Proteomes" id="UP000008710"/>
    </source>
</evidence>
<accession>Q0RVH1</accession>
<keyword evidence="5" id="KW-0411">Iron-sulfur</keyword>
<keyword evidence="9" id="KW-0614">Plasmid</keyword>
<feature type="region of interest" description="Disordered" evidence="7">
    <location>
        <begin position="1"/>
        <end position="22"/>
    </location>
</feature>
<dbReference type="InterPro" id="IPR001055">
    <property type="entry name" value="Adrenodoxin-like"/>
</dbReference>
<dbReference type="GO" id="GO:0009055">
    <property type="term" value="F:electron transfer activity"/>
    <property type="evidence" value="ECO:0007669"/>
    <property type="project" value="TreeGrafter"/>
</dbReference>
<proteinExistence type="inferred from homology"/>
<dbReference type="GO" id="GO:0051537">
    <property type="term" value="F:2 iron, 2 sulfur cluster binding"/>
    <property type="evidence" value="ECO:0007669"/>
    <property type="project" value="UniProtKB-KW"/>
</dbReference>
<evidence type="ECO:0000256" key="5">
    <source>
        <dbReference type="ARBA" id="ARBA00023014"/>
    </source>
</evidence>
<dbReference type="InterPro" id="IPR012675">
    <property type="entry name" value="Beta-grasp_dom_sf"/>
</dbReference>
<dbReference type="PROSITE" id="PS51085">
    <property type="entry name" value="2FE2S_FER_2"/>
    <property type="match status" value="1"/>
</dbReference>
<comment type="similarity">
    <text evidence="1">Belongs to the adrenodoxin/putidaredoxin family.</text>
</comment>
<dbReference type="InterPro" id="IPR036010">
    <property type="entry name" value="2Fe-2S_ferredoxin-like_sf"/>
</dbReference>
<evidence type="ECO:0000259" key="8">
    <source>
        <dbReference type="PROSITE" id="PS51085"/>
    </source>
</evidence>
<protein>
    <submittedName>
        <fullName evidence="9">Probable ferredoxin (ThcC)</fullName>
    </submittedName>
</protein>
<dbReference type="eggNOG" id="COG0633">
    <property type="taxonomic scope" value="Bacteria"/>
</dbReference>
<dbReference type="Gene3D" id="3.10.20.30">
    <property type="match status" value="1"/>
</dbReference>
<dbReference type="InterPro" id="IPR001041">
    <property type="entry name" value="2Fe-2S_ferredoxin-type"/>
</dbReference>
<dbReference type="GO" id="GO:0046872">
    <property type="term" value="F:metal ion binding"/>
    <property type="evidence" value="ECO:0007669"/>
    <property type="project" value="UniProtKB-KW"/>
</dbReference>
<keyword evidence="4" id="KW-0408">Iron</keyword>
<dbReference type="Pfam" id="PF00111">
    <property type="entry name" value="Fer2"/>
    <property type="match status" value="1"/>
</dbReference>
<evidence type="ECO:0000256" key="1">
    <source>
        <dbReference type="ARBA" id="ARBA00010914"/>
    </source>
</evidence>
<dbReference type="CDD" id="cd00207">
    <property type="entry name" value="fer2"/>
    <property type="match status" value="1"/>
</dbReference>
<sequence>MRGAAGYRPMEHINSGSTTTPNDHEERYVAVVSKVAFVSTEGKRSEVQVPVGTSVMHAATDNLVNGVVGECGGDLSCATCHVFVEPTWWGRLPPPCADEIAMLEATAEEPTEYSRLSCQLVCTAETDGIVLHIPASQ</sequence>
<evidence type="ECO:0000256" key="3">
    <source>
        <dbReference type="ARBA" id="ARBA00022723"/>
    </source>
</evidence>
<dbReference type="HOGENOM" id="CLU_082632_5_1_11"/>
<feature type="domain" description="2Fe-2S ferredoxin-type" evidence="8">
    <location>
        <begin position="33"/>
        <end position="137"/>
    </location>
</feature>
<keyword evidence="2" id="KW-0001">2Fe-2S</keyword>
<dbReference type="PANTHER" id="PTHR23426">
    <property type="entry name" value="FERREDOXIN/ADRENODOXIN"/>
    <property type="match status" value="1"/>
</dbReference>
<dbReference type="Proteomes" id="UP000008710">
    <property type="component" value="Plasmid pRHL3"/>
</dbReference>
<gene>
    <name evidence="9" type="ordered locus">RHA1_ro11068</name>
</gene>